<evidence type="ECO:0000256" key="1">
    <source>
        <dbReference type="ARBA" id="ARBA00022679"/>
    </source>
</evidence>
<dbReference type="SUPFAM" id="SSF55729">
    <property type="entry name" value="Acyl-CoA N-acyltransferases (Nat)"/>
    <property type="match status" value="1"/>
</dbReference>
<evidence type="ECO:0000313" key="4">
    <source>
        <dbReference type="EMBL" id="MCL1126259.1"/>
    </source>
</evidence>
<keyword evidence="1" id="KW-0808">Transferase</keyword>
<organism evidence="4 5">
    <name type="scientific">Shewanella surugensis</name>
    <dbReference type="NCBI Taxonomy" id="212020"/>
    <lineage>
        <taxon>Bacteria</taxon>
        <taxon>Pseudomonadati</taxon>
        <taxon>Pseudomonadota</taxon>
        <taxon>Gammaproteobacteria</taxon>
        <taxon>Alteromonadales</taxon>
        <taxon>Shewanellaceae</taxon>
        <taxon>Shewanella</taxon>
    </lineage>
</organism>
<comment type="caution">
    <text evidence="4">The sequence shown here is derived from an EMBL/GenBank/DDBJ whole genome shotgun (WGS) entry which is preliminary data.</text>
</comment>
<dbReference type="CDD" id="cd04301">
    <property type="entry name" value="NAT_SF"/>
    <property type="match status" value="1"/>
</dbReference>
<keyword evidence="5" id="KW-1185">Reference proteome</keyword>
<reference evidence="4 5" key="1">
    <citation type="submission" date="2022-01" db="EMBL/GenBank/DDBJ databases">
        <title>Whole genome-based taxonomy of the Shewanellaceae.</title>
        <authorList>
            <person name="Martin-Rodriguez A.J."/>
        </authorList>
    </citation>
    <scope>NUCLEOTIDE SEQUENCE [LARGE SCALE GENOMIC DNA]</scope>
    <source>
        <strain evidence="4 5">DSM 17177</strain>
    </source>
</reference>
<dbReference type="PANTHER" id="PTHR43420">
    <property type="entry name" value="ACETYLTRANSFERASE"/>
    <property type="match status" value="1"/>
</dbReference>
<sequence>MKEVNLPNVLIKIKKISWKETLPIRHQVLWPNKVASFCKVSGDESALHYGAYIDNDLISVASLFFVEWRVQLRKFATLAEYQGQGFGSLLLTHMIGVAKGLGADYFWCDARRNAVAFYARFGMTVKGDDFMKSGVIFCQMEMAL</sequence>
<dbReference type="InterPro" id="IPR050680">
    <property type="entry name" value="YpeA/RimI_acetyltransf"/>
</dbReference>
<dbReference type="Proteomes" id="UP001203423">
    <property type="component" value="Unassembled WGS sequence"/>
</dbReference>
<dbReference type="InterPro" id="IPR016181">
    <property type="entry name" value="Acyl_CoA_acyltransferase"/>
</dbReference>
<feature type="domain" description="N-acetyltransferase" evidence="3">
    <location>
        <begin position="9"/>
        <end position="144"/>
    </location>
</feature>
<accession>A0ABT0LEX9</accession>
<dbReference type="RefSeq" id="WP_248941648.1">
    <property type="nucleotide sequence ID" value="NZ_JAKIKS010000080.1"/>
</dbReference>
<name>A0ABT0LEX9_9GAMM</name>
<dbReference type="Pfam" id="PF00583">
    <property type="entry name" value="Acetyltransf_1"/>
    <property type="match status" value="1"/>
</dbReference>
<keyword evidence="2" id="KW-0012">Acyltransferase</keyword>
<gene>
    <name evidence="4" type="ORF">L2764_17680</name>
</gene>
<dbReference type="PROSITE" id="PS51186">
    <property type="entry name" value="GNAT"/>
    <property type="match status" value="1"/>
</dbReference>
<dbReference type="PANTHER" id="PTHR43420:SF12">
    <property type="entry name" value="N-ACETYLTRANSFERASE DOMAIN-CONTAINING PROTEIN"/>
    <property type="match status" value="1"/>
</dbReference>
<evidence type="ECO:0000256" key="2">
    <source>
        <dbReference type="ARBA" id="ARBA00023315"/>
    </source>
</evidence>
<evidence type="ECO:0000313" key="5">
    <source>
        <dbReference type="Proteomes" id="UP001203423"/>
    </source>
</evidence>
<evidence type="ECO:0000259" key="3">
    <source>
        <dbReference type="PROSITE" id="PS51186"/>
    </source>
</evidence>
<protein>
    <submittedName>
        <fullName evidence="4">GNAT family N-acetyltransferase</fullName>
    </submittedName>
</protein>
<dbReference type="EMBL" id="JAKIKS010000080">
    <property type="protein sequence ID" value="MCL1126259.1"/>
    <property type="molecule type" value="Genomic_DNA"/>
</dbReference>
<proteinExistence type="predicted"/>
<dbReference type="InterPro" id="IPR000182">
    <property type="entry name" value="GNAT_dom"/>
</dbReference>
<dbReference type="Gene3D" id="3.40.630.30">
    <property type="match status" value="1"/>
</dbReference>